<evidence type="ECO:0000259" key="16">
    <source>
        <dbReference type="Pfam" id="PF00425"/>
    </source>
</evidence>
<dbReference type="RefSeq" id="WP_089752036.1">
    <property type="nucleotide sequence ID" value="NZ_FOOG01000017.1"/>
</dbReference>
<dbReference type="InterPro" id="IPR015890">
    <property type="entry name" value="Chorismate_C"/>
</dbReference>
<comment type="catalytic activity">
    <reaction evidence="14 15">
        <text>chorismate + L-glutamine = anthranilate + pyruvate + L-glutamate + H(+)</text>
        <dbReference type="Rhea" id="RHEA:21732"/>
        <dbReference type="ChEBI" id="CHEBI:15361"/>
        <dbReference type="ChEBI" id="CHEBI:15378"/>
        <dbReference type="ChEBI" id="CHEBI:16567"/>
        <dbReference type="ChEBI" id="CHEBI:29748"/>
        <dbReference type="ChEBI" id="CHEBI:29985"/>
        <dbReference type="ChEBI" id="CHEBI:58359"/>
        <dbReference type="EC" id="4.1.3.27"/>
    </reaction>
</comment>
<dbReference type="SUPFAM" id="SSF56322">
    <property type="entry name" value="ADC synthase"/>
    <property type="match status" value="1"/>
</dbReference>
<keyword evidence="11 15" id="KW-0057">Aromatic amino acid biosynthesis</keyword>
<dbReference type="InterPro" id="IPR006805">
    <property type="entry name" value="Anth_synth_I_N"/>
</dbReference>
<keyword evidence="9 15" id="KW-0822">Tryptophan biosynthesis</keyword>
<keyword evidence="7 15" id="KW-0028">Amino-acid biosynthesis</keyword>
<dbReference type="InterPro" id="IPR019999">
    <property type="entry name" value="Anth_synth_I-like"/>
</dbReference>
<evidence type="ECO:0000256" key="1">
    <source>
        <dbReference type="ARBA" id="ARBA00001946"/>
    </source>
</evidence>
<name>A0A1I2N3J4_9BACI</name>
<evidence type="ECO:0000256" key="3">
    <source>
        <dbReference type="ARBA" id="ARBA00009562"/>
    </source>
</evidence>
<dbReference type="PRINTS" id="PR00095">
    <property type="entry name" value="ANTSNTHASEI"/>
</dbReference>
<evidence type="ECO:0000256" key="15">
    <source>
        <dbReference type="RuleBase" id="RU364045"/>
    </source>
</evidence>
<comment type="cofactor">
    <cofactor evidence="1 15">
        <name>Mg(2+)</name>
        <dbReference type="ChEBI" id="CHEBI:18420"/>
    </cofactor>
</comment>
<protein>
    <recommendedName>
        <fullName evidence="6 15">Anthranilate synthase component 1</fullName>
        <ecNumber evidence="5 15">4.1.3.27</ecNumber>
    </recommendedName>
</protein>
<dbReference type="GO" id="GO:0000162">
    <property type="term" value="P:L-tryptophan biosynthetic process"/>
    <property type="evidence" value="ECO:0007669"/>
    <property type="project" value="UniProtKB-UniPathway"/>
</dbReference>
<dbReference type="InterPro" id="IPR005801">
    <property type="entry name" value="ADC_synthase"/>
</dbReference>
<feature type="domain" description="Anthranilate synthase component I N-terminal" evidence="17">
    <location>
        <begin position="26"/>
        <end position="165"/>
    </location>
</feature>
<keyword evidence="8 15" id="KW-0479">Metal-binding</keyword>
<comment type="similarity">
    <text evidence="3 15">Belongs to the anthranilate synthase component I family.</text>
</comment>
<evidence type="ECO:0000256" key="13">
    <source>
        <dbReference type="ARBA" id="ARBA00025634"/>
    </source>
</evidence>
<dbReference type="GO" id="GO:0004049">
    <property type="term" value="F:anthranilate synthase activity"/>
    <property type="evidence" value="ECO:0007669"/>
    <property type="project" value="UniProtKB-EC"/>
</dbReference>
<dbReference type="PANTHER" id="PTHR11236:SF48">
    <property type="entry name" value="ISOCHORISMATE SYNTHASE MENF"/>
    <property type="match status" value="1"/>
</dbReference>
<proteinExistence type="inferred from homology"/>
<dbReference type="AlphaFoldDB" id="A0A1I2N3J4"/>
<organism evidence="18 19">
    <name type="scientific">Halobacillus alkaliphilus</name>
    <dbReference type="NCBI Taxonomy" id="396056"/>
    <lineage>
        <taxon>Bacteria</taxon>
        <taxon>Bacillati</taxon>
        <taxon>Bacillota</taxon>
        <taxon>Bacilli</taxon>
        <taxon>Bacillales</taxon>
        <taxon>Bacillaceae</taxon>
        <taxon>Halobacillus</taxon>
    </lineage>
</organism>
<evidence type="ECO:0000256" key="6">
    <source>
        <dbReference type="ARBA" id="ARBA00020653"/>
    </source>
</evidence>
<comment type="subunit">
    <text evidence="4 15">Heterotetramer consisting of two non-identical subunits: a beta subunit (TrpG) and a large alpha subunit (TrpE).</text>
</comment>
<evidence type="ECO:0000259" key="17">
    <source>
        <dbReference type="Pfam" id="PF04715"/>
    </source>
</evidence>
<evidence type="ECO:0000256" key="10">
    <source>
        <dbReference type="ARBA" id="ARBA00022842"/>
    </source>
</evidence>
<evidence type="ECO:0000256" key="7">
    <source>
        <dbReference type="ARBA" id="ARBA00022605"/>
    </source>
</evidence>
<gene>
    <name evidence="15" type="primary">trpE</name>
    <name evidence="18" type="ORF">SAMN05216353_11727</name>
</gene>
<evidence type="ECO:0000256" key="2">
    <source>
        <dbReference type="ARBA" id="ARBA00004873"/>
    </source>
</evidence>
<sequence length="502" mass="56580">MTTYERFIQDAREHQTIPVSQSFFTDTLTPIHMFHALNDEAVYMLESQDPESPWSNYSFIGLDPMMEIKEDEAAFVISDFQKKTKESAATFKEAFNHVVNTLNVKPADVPLPFKGGGVGYISYDAISDYEPVPRAIQDELNLSNYHLLFCQTLIAYHHKTKEVTILTYARVDNESVSSTIYEQSRQRIKKVQQRLMNHQGLPDLMLAGDLEENAGVELGSNYHPDKFKSDVEKIKEYIRAGDIFQAVLSQRFHTVTERSGFELYRVLRNVNPSPYMFFLKFNDVEVIGSSPERLLEVQEGKLEIHPIAGTRKRGVTQEEDDALAEELLADEKELAEHRMLVDLARNDIGRVAEFGSVDVTEYMTIGRFSKVMHIISKVVGQLRSDISPIDAVSSAFPAGTLSGAPKVRAMQILRELEPTPRNLYGGGILYFGFDGNIDSCITIRTMTLVGKDLYIQAGAGIVADSDPETEFQETLSKASALKRTIQIAEQVFETSREGVEYK</sequence>
<dbReference type="Pfam" id="PF00425">
    <property type="entry name" value="Chorismate_bind"/>
    <property type="match status" value="1"/>
</dbReference>
<dbReference type="EC" id="4.1.3.27" evidence="5 15"/>
<evidence type="ECO:0000313" key="19">
    <source>
        <dbReference type="Proteomes" id="UP000198897"/>
    </source>
</evidence>
<dbReference type="EMBL" id="FOOG01000017">
    <property type="protein sequence ID" value="SFF98414.1"/>
    <property type="molecule type" value="Genomic_DNA"/>
</dbReference>
<accession>A0A1I2N3J4</accession>
<reference evidence="19" key="1">
    <citation type="submission" date="2016-10" db="EMBL/GenBank/DDBJ databases">
        <authorList>
            <person name="Varghese N."/>
            <person name="Submissions S."/>
        </authorList>
    </citation>
    <scope>NUCLEOTIDE SEQUENCE [LARGE SCALE GENOMIC DNA]</scope>
    <source>
        <strain evidence="19">FP5</strain>
    </source>
</reference>
<evidence type="ECO:0000256" key="14">
    <source>
        <dbReference type="ARBA" id="ARBA00047683"/>
    </source>
</evidence>
<keyword evidence="19" id="KW-1185">Reference proteome</keyword>
<dbReference type="GO" id="GO:0046872">
    <property type="term" value="F:metal ion binding"/>
    <property type="evidence" value="ECO:0007669"/>
    <property type="project" value="UniProtKB-KW"/>
</dbReference>
<feature type="domain" description="Chorismate-utilising enzyme C-terminal" evidence="16">
    <location>
        <begin position="225"/>
        <end position="477"/>
    </location>
</feature>
<comment type="pathway">
    <text evidence="2 15">Amino-acid biosynthesis; L-tryptophan biosynthesis; L-tryptophan from chorismate: step 1/5.</text>
</comment>
<evidence type="ECO:0000256" key="9">
    <source>
        <dbReference type="ARBA" id="ARBA00022822"/>
    </source>
</evidence>
<dbReference type="OrthoDB" id="9803598at2"/>
<dbReference type="Proteomes" id="UP000198897">
    <property type="component" value="Unassembled WGS sequence"/>
</dbReference>
<dbReference type="Pfam" id="PF04715">
    <property type="entry name" value="Anth_synt_I_N"/>
    <property type="match status" value="1"/>
</dbReference>
<dbReference type="PANTHER" id="PTHR11236">
    <property type="entry name" value="AMINOBENZOATE/ANTHRANILATE SYNTHASE"/>
    <property type="match status" value="1"/>
</dbReference>
<evidence type="ECO:0000256" key="12">
    <source>
        <dbReference type="ARBA" id="ARBA00023239"/>
    </source>
</evidence>
<keyword evidence="12 15" id="KW-0456">Lyase</keyword>
<evidence type="ECO:0000256" key="11">
    <source>
        <dbReference type="ARBA" id="ARBA00023141"/>
    </source>
</evidence>
<dbReference type="NCBIfam" id="TIGR00564">
    <property type="entry name" value="trpE_most"/>
    <property type="match status" value="1"/>
</dbReference>
<dbReference type="InterPro" id="IPR005256">
    <property type="entry name" value="Anth_synth_I_PabB"/>
</dbReference>
<dbReference type="Gene3D" id="3.60.120.10">
    <property type="entry name" value="Anthranilate synthase"/>
    <property type="match status" value="1"/>
</dbReference>
<evidence type="ECO:0000313" key="18">
    <source>
        <dbReference type="EMBL" id="SFF98414.1"/>
    </source>
</evidence>
<dbReference type="UniPathway" id="UPA00035">
    <property type="reaction ID" value="UER00040"/>
</dbReference>
<evidence type="ECO:0000256" key="8">
    <source>
        <dbReference type="ARBA" id="ARBA00022723"/>
    </source>
</evidence>
<evidence type="ECO:0000256" key="4">
    <source>
        <dbReference type="ARBA" id="ARBA00011575"/>
    </source>
</evidence>
<evidence type="ECO:0000256" key="5">
    <source>
        <dbReference type="ARBA" id="ARBA00012266"/>
    </source>
</evidence>
<comment type="function">
    <text evidence="13 15">Part of a heterotetrameric complex that catalyzes the two-step biosynthesis of anthranilate, an intermediate in the biosynthesis of L-tryptophan. In the first step, the glutamine-binding beta subunit (TrpG) of anthranilate synthase (AS) provides the glutamine amidotransferase activity which generates ammonia as a substrate that, along with chorismate, is used in the second step, catalyzed by the large alpha subunit of AS (TrpE) to produce anthranilate. In the absence of TrpG, TrpE can synthesize anthranilate directly from chorismate and high concentrations of ammonia.</text>
</comment>
<keyword evidence="10 15" id="KW-0460">Magnesium</keyword>